<dbReference type="PROSITE" id="PS50158">
    <property type="entry name" value="ZF_CCHC"/>
    <property type="match status" value="1"/>
</dbReference>
<reference evidence="3 4" key="1">
    <citation type="journal article" date="2021" name="Comput. Struct. Biotechnol. J.">
        <title>De novo genome assembly of the potent medicinal plant Rehmannia glutinosa using nanopore technology.</title>
        <authorList>
            <person name="Ma L."/>
            <person name="Dong C."/>
            <person name="Song C."/>
            <person name="Wang X."/>
            <person name="Zheng X."/>
            <person name="Niu Y."/>
            <person name="Chen S."/>
            <person name="Feng W."/>
        </authorList>
    </citation>
    <scope>NUCLEOTIDE SEQUENCE [LARGE SCALE GENOMIC DNA]</scope>
    <source>
        <strain evidence="3">DH-2019</strain>
    </source>
</reference>
<feature type="domain" description="CCHC-type" evidence="2">
    <location>
        <begin position="211"/>
        <end position="224"/>
    </location>
</feature>
<dbReference type="EMBL" id="JABTTQ020003506">
    <property type="protein sequence ID" value="KAK6114983.1"/>
    <property type="molecule type" value="Genomic_DNA"/>
</dbReference>
<keyword evidence="1" id="KW-0479">Metal-binding</keyword>
<keyword evidence="1" id="KW-0863">Zinc-finger</keyword>
<evidence type="ECO:0000313" key="3">
    <source>
        <dbReference type="EMBL" id="KAK6114983.1"/>
    </source>
</evidence>
<organism evidence="3 4">
    <name type="scientific">Rehmannia glutinosa</name>
    <name type="common">Chinese foxglove</name>
    <dbReference type="NCBI Taxonomy" id="99300"/>
    <lineage>
        <taxon>Eukaryota</taxon>
        <taxon>Viridiplantae</taxon>
        <taxon>Streptophyta</taxon>
        <taxon>Embryophyta</taxon>
        <taxon>Tracheophyta</taxon>
        <taxon>Spermatophyta</taxon>
        <taxon>Magnoliopsida</taxon>
        <taxon>eudicotyledons</taxon>
        <taxon>Gunneridae</taxon>
        <taxon>Pentapetalae</taxon>
        <taxon>asterids</taxon>
        <taxon>lamiids</taxon>
        <taxon>Lamiales</taxon>
        <taxon>Orobanchaceae</taxon>
        <taxon>Rehmannieae</taxon>
        <taxon>Rehmannia</taxon>
    </lineage>
</organism>
<keyword evidence="1" id="KW-0862">Zinc</keyword>
<dbReference type="InterPro" id="IPR001878">
    <property type="entry name" value="Znf_CCHC"/>
</dbReference>
<dbReference type="InterPro" id="IPR025558">
    <property type="entry name" value="DUF4283"/>
</dbReference>
<dbReference type="InterPro" id="IPR036875">
    <property type="entry name" value="Znf_CCHC_sf"/>
</dbReference>
<dbReference type="PANTHER" id="PTHR31286">
    <property type="entry name" value="GLYCINE-RICH CELL WALL STRUCTURAL PROTEIN 1.8-LIKE"/>
    <property type="match status" value="1"/>
</dbReference>
<keyword evidence="4" id="KW-1185">Reference proteome</keyword>
<comment type="caution">
    <text evidence="3">The sequence shown here is derived from an EMBL/GenBank/DDBJ whole genome shotgun (WGS) entry which is preliminary data.</text>
</comment>
<dbReference type="PANTHER" id="PTHR31286:SF167">
    <property type="entry name" value="OS09G0268800 PROTEIN"/>
    <property type="match status" value="1"/>
</dbReference>
<dbReference type="InterPro" id="IPR025836">
    <property type="entry name" value="Zn_knuckle_CX2CX4HX4C"/>
</dbReference>
<evidence type="ECO:0000259" key="2">
    <source>
        <dbReference type="PROSITE" id="PS50158"/>
    </source>
</evidence>
<dbReference type="Pfam" id="PF14392">
    <property type="entry name" value="zf-CCHC_4"/>
    <property type="match status" value="1"/>
</dbReference>
<sequence length="280" mass="32882">MDHGEILQRIANIKTSKKTENNTLTLEHDLRLKGKERMGKFLVAKVLSTKLINRDTFRQHLPCIIHATRRIEIEVVGENLFILEFTNPTDRLRTLRGGPWHFFNNLILTQELKGVQNPNSLEFATWEVWVQCHNIPVAYMQEEIIRRIGEMVGEVIEIDKGDRDIILDRFARIKIRVDIAQPLKSHIIIQESEGTDEIYVLLTYEKLPNFCYACGKLGHTWRECGEIDKLGTNMPYRNWLRASLPMGRPRRRQGDNRRPVVQDLQIETKSRRYRHPDSNY</sequence>
<name>A0ABR0TXJ2_REHGL</name>
<dbReference type="Pfam" id="PF14111">
    <property type="entry name" value="DUF4283"/>
    <property type="match status" value="1"/>
</dbReference>
<protein>
    <recommendedName>
        <fullName evidence="2">CCHC-type domain-containing protein</fullName>
    </recommendedName>
</protein>
<dbReference type="SUPFAM" id="SSF57756">
    <property type="entry name" value="Retrovirus zinc finger-like domains"/>
    <property type="match status" value="1"/>
</dbReference>
<proteinExistence type="predicted"/>
<accession>A0ABR0TXJ2</accession>
<evidence type="ECO:0000256" key="1">
    <source>
        <dbReference type="PROSITE-ProRule" id="PRU00047"/>
    </source>
</evidence>
<dbReference type="InterPro" id="IPR040256">
    <property type="entry name" value="At4g02000-like"/>
</dbReference>
<evidence type="ECO:0000313" key="4">
    <source>
        <dbReference type="Proteomes" id="UP001318860"/>
    </source>
</evidence>
<dbReference type="Proteomes" id="UP001318860">
    <property type="component" value="Unassembled WGS sequence"/>
</dbReference>
<gene>
    <name evidence="3" type="ORF">DH2020_007252</name>
</gene>